<dbReference type="AlphaFoldDB" id="A0A5E4MPA7"/>
<keyword evidence="1" id="KW-1133">Transmembrane helix</keyword>
<name>A0A5E4MPA7_9HEMI</name>
<dbReference type="Proteomes" id="UP000325440">
    <property type="component" value="Unassembled WGS sequence"/>
</dbReference>
<reference evidence="2 3" key="1">
    <citation type="submission" date="2019-08" db="EMBL/GenBank/DDBJ databases">
        <authorList>
            <person name="Alioto T."/>
            <person name="Alioto T."/>
            <person name="Gomez Garrido J."/>
        </authorList>
    </citation>
    <scope>NUCLEOTIDE SEQUENCE [LARGE SCALE GENOMIC DNA]</scope>
</reference>
<evidence type="ECO:0000256" key="1">
    <source>
        <dbReference type="SAM" id="Phobius"/>
    </source>
</evidence>
<keyword evidence="3" id="KW-1185">Reference proteome</keyword>
<proteinExistence type="predicted"/>
<keyword evidence="1" id="KW-0472">Membrane</keyword>
<evidence type="ECO:0000313" key="3">
    <source>
        <dbReference type="Proteomes" id="UP000325440"/>
    </source>
</evidence>
<evidence type="ECO:0000313" key="2">
    <source>
        <dbReference type="EMBL" id="VVC33506.1"/>
    </source>
</evidence>
<feature type="transmembrane region" description="Helical" evidence="1">
    <location>
        <begin position="42"/>
        <end position="61"/>
    </location>
</feature>
<dbReference type="OrthoDB" id="6606138at2759"/>
<protein>
    <submittedName>
        <fullName evidence="2">Major facilitator superfamily domain</fullName>
    </submittedName>
</protein>
<dbReference type="SUPFAM" id="SSF103473">
    <property type="entry name" value="MFS general substrate transporter"/>
    <property type="match status" value="1"/>
</dbReference>
<dbReference type="Gene3D" id="1.20.1250.20">
    <property type="entry name" value="MFS general substrate transporter like domains"/>
    <property type="match status" value="1"/>
</dbReference>
<dbReference type="InterPro" id="IPR036259">
    <property type="entry name" value="MFS_trans_sf"/>
</dbReference>
<gene>
    <name evidence="2" type="ORF">CINCED_3A000650</name>
</gene>
<keyword evidence="1" id="KW-0812">Transmembrane</keyword>
<dbReference type="EMBL" id="CABPRJ010000969">
    <property type="protein sequence ID" value="VVC33506.1"/>
    <property type="molecule type" value="Genomic_DNA"/>
</dbReference>
<accession>A0A5E4MPA7</accession>
<organism evidence="2 3">
    <name type="scientific">Cinara cedri</name>
    <dbReference type="NCBI Taxonomy" id="506608"/>
    <lineage>
        <taxon>Eukaryota</taxon>
        <taxon>Metazoa</taxon>
        <taxon>Ecdysozoa</taxon>
        <taxon>Arthropoda</taxon>
        <taxon>Hexapoda</taxon>
        <taxon>Insecta</taxon>
        <taxon>Pterygota</taxon>
        <taxon>Neoptera</taxon>
        <taxon>Paraneoptera</taxon>
        <taxon>Hemiptera</taxon>
        <taxon>Sternorrhyncha</taxon>
        <taxon>Aphidomorpha</taxon>
        <taxon>Aphidoidea</taxon>
        <taxon>Aphididae</taxon>
        <taxon>Lachninae</taxon>
        <taxon>Cinara</taxon>
    </lineage>
</organism>
<sequence>MSKQQGYSPFVVGIILRISPLPSLVMRPLVGAIVNKYKCPKLALMITVVIGFMTVCALMLMPGPVVYGEIDDDVLFRTPLF</sequence>